<dbReference type="CDD" id="cd00383">
    <property type="entry name" value="trans_reg_C"/>
    <property type="match status" value="1"/>
</dbReference>
<dbReference type="InterPro" id="IPR039420">
    <property type="entry name" value="WalR-like"/>
</dbReference>
<feature type="domain" description="OmpR/PhoB-type" evidence="5">
    <location>
        <begin position="152"/>
        <end position="251"/>
    </location>
</feature>
<dbReference type="InterPro" id="IPR036388">
    <property type="entry name" value="WH-like_DNA-bd_sf"/>
</dbReference>
<dbReference type="Gene3D" id="1.10.10.10">
    <property type="entry name" value="Winged helix-like DNA-binding domain superfamily/Winged helix DNA-binding domain"/>
    <property type="match status" value="1"/>
</dbReference>
<dbReference type="SMART" id="SM00862">
    <property type="entry name" value="Trans_reg_C"/>
    <property type="match status" value="1"/>
</dbReference>
<sequence length="257" mass="29662">MPVACELRYTCRIRLTDHGDHTMTLDTPAPLILIVEDEPKLGQLMIDYLQAANFRTHHLLRGDEVLGWVKQHSPDLVLLDLMLPGLDGLSVCRELRGFSDLPVVMVTAKIEEIDRLLGLEIGADDYICKPFSPREVVARVKTILKRCQRTPEEARQVSLLKVDENRFQASWDDKPLDLTPAEFRLLKTLAQEPGKVFSREQLLNHLYDDYRVVTDRTIDSHIKNLRRKLELLDADQPFIRAVYGMGYRWEADICRLM</sequence>
<evidence type="ECO:0000256" key="3">
    <source>
        <dbReference type="PROSITE-ProRule" id="PRU01091"/>
    </source>
</evidence>
<keyword evidence="2" id="KW-0597">Phosphoprotein</keyword>
<dbReference type="CDD" id="cd19938">
    <property type="entry name" value="REC_OmpR_BaeR-like"/>
    <property type="match status" value="1"/>
</dbReference>
<dbReference type="Pfam" id="PF00486">
    <property type="entry name" value="Trans_reg_C"/>
    <property type="match status" value="1"/>
</dbReference>
<feature type="domain" description="Response regulatory" evidence="4">
    <location>
        <begin position="31"/>
        <end position="144"/>
    </location>
</feature>
<dbReference type="InterPro" id="IPR001867">
    <property type="entry name" value="OmpR/PhoB-type_DNA-bd"/>
</dbReference>
<dbReference type="InterPro" id="IPR011006">
    <property type="entry name" value="CheY-like_superfamily"/>
</dbReference>
<dbReference type="InterPro" id="IPR001789">
    <property type="entry name" value="Sig_transdc_resp-reg_receiver"/>
</dbReference>
<name>A0ABM7N2L2_ERWRD</name>
<evidence type="ECO:0000313" key="6">
    <source>
        <dbReference type="EMBL" id="BCQ35726.1"/>
    </source>
</evidence>
<dbReference type="Proteomes" id="UP000677515">
    <property type="component" value="Chromosome"/>
</dbReference>
<protein>
    <submittedName>
        <fullName evidence="6">DNA-binding response regulator</fullName>
    </submittedName>
</protein>
<dbReference type="EMBL" id="AP024329">
    <property type="protein sequence ID" value="BCQ35726.1"/>
    <property type="molecule type" value="Genomic_DNA"/>
</dbReference>
<organism evidence="6 7">
    <name type="scientific">Erwinia rhapontici</name>
    <name type="common">Pectobacterium rhapontici</name>
    <dbReference type="NCBI Taxonomy" id="55212"/>
    <lineage>
        <taxon>Bacteria</taxon>
        <taxon>Pseudomonadati</taxon>
        <taxon>Pseudomonadota</taxon>
        <taxon>Gammaproteobacteria</taxon>
        <taxon>Enterobacterales</taxon>
        <taxon>Erwiniaceae</taxon>
        <taxon>Erwinia</taxon>
    </lineage>
</organism>
<keyword evidence="7" id="KW-1185">Reference proteome</keyword>
<keyword evidence="1 3" id="KW-0238">DNA-binding</keyword>
<dbReference type="PANTHER" id="PTHR48111">
    <property type="entry name" value="REGULATOR OF RPOS"/>
    <property type="match status" value="1"/>
</dbReference>
<evidence type="ECO:0000259" key="4">
    <source>
        <dbReference type="PROSITE" id="PS50110"/>
    </source>
</evidence>
<feature type="modified residue" description="4-aspartylphosphate" evidence="2">
    <location>
        <position position="80"/>
    </location>
</feature>
<dbReference type="PROSITE" id="PS51755">
    <property type="entry name" value="OMPR_PHOB"/>
    <property type="match status" value="1"/>
</dbReference>
<evidence type="ECO:0000313" key="7">
    <source>
        <dbReference type="Proteomes" id="UP000677515"/>
    </source>
</evidence>
<dbReference type="Gene3D" id="6.10.250.690">
    <property type="match status" value="1"/>
</dbReference>
<reference evidence="6 7" key="1">
    <citation type="submission" date="2021-01" db="EMBL/GenBank/DDBJ databases">
        <title>Complete genome sequence of Erwinia rhapontici MAFF 311153.</title>
        <authorList>
            <person name="Morohoshi T."/>
            <person name="Someya N."/>
        </authorList>
    </citation>
    <scope>NUCLEOTIDE SEQUENCE [LARGE SCALE GENOMIC DNA]</scope>
    <source>
        <strain evidence="6 7">MAFF 311153</strain>
    </source>
</reference>
<accession>A0ABM7N2L2</accession>
<dbReference type="PANTHER" id="PTHR48111:SF59">
    <property type="entry name" value="TRANSCRIPTIONAL REGULATORY PROTEIN BAER"/>
    <property type="match status" value="1"/>
</dbReference>
<evidence type="ECO:0000256" key="2">
    <source>
        <dbReference type="PROSITE-ProRule" id="PRU00169"/>
    </source>
</evidence>
<dbReference type="GO" id="GO:0003677">
    <property type="term" value="F:DNA binding"/>
    <property type="evidence" value="ECO:0007669"/>
    <property type="project" value="UniProtKB-KW"/>
</dbReference>
<feature type="DNA-binding region" description="OmpR/PhoB-type" evidence="3">
    <location>
        <begin position="152"/>
        <end position="251"/>
    </location>
</feature>
<evidence type="ECO:0000256" key="1">
    <source>
        <dbReference type="ARBA" id="ARBA00023125"/>
    </source>
</evidence>
<dbReference type="SUPFAM" id="SSF52172">
    <property type="entry name" value="CheY-like"/>
    <property type="match status" value="1"/>
</dbReference>
<dbReference type="Pfam" id="PF00072">
    <property type="entry name" value="Response_reg"/>
    <property type="match status" value="1"/>
</dbReference>
<proteinExistence type="predicted"/>
<dbReference type="SMART" id="SM00448">
    <property type="entry name" value="REC"/>
    <property type="match status" value="1"/>
</dbReference>
<dbReference type="PROSITE" id="PS50110">
    <property type="entry name" value="RESPONSE_REGULATORY"/>
    <property type="match status" value="1"/>
</dbReference>
<dbReference type="Gene3D" id="3.40.50.2300">
    <property type="match status" value="1"/>
</dbReference>
<dbReference type="NCBIfam" id="NF007982">
    <property type="entry name" value="PRK10710.1"/>
    <property type="match status" value="1"/>
</dbReference>
<gene>
    <name evidence="6" type="ORF">ERHA53_30690</name>
</gene>
<evidence type="ECO:0000259" key="5">
    <source>
        <dbReference type="PROSITE" id="PS51755"/>
    </source>
</evidence>